<protein>
    <recommendedName>
        <fullName evidence="3">YfdX protein</fullName>
    </recommendedName>
</protein>
<proteinExistence type="predicted"/>
<organism evidence="1 2">
    <name type="scientific">Sphingomonas japonica</name>
    <dbReference type="NCBI Taxonomy" id="511662"/>
    <lineage>
        <taxon>Bacteria</taxon>
        <taxon>Pseudomonadati</taxon>
        <taxon>Pseudomonadota</taxon>
        <taxon>Alphaproteobacteria</taxon>
        <taxon>Sphingomonadales</taxon>
        <taxon>Sphingomonadaceae</taxon>
        <taxon>Sphingomonas</taxon>
    </lineage>
</organism>
<sequence length="328" mass="34438">MSAIQQPAAARFGQPRSLRLNVGIALMGLSLTAPGCSPQGDPVDNAQNVAAPAANSADATPRVTTLDNRVGNQIADKRRTLIADAISALQESYTALDLMAAGNADKAVAALARATGKLDIVLAADPELALAPVDVRVATHDVIATPADVKQLRDQAEAALDDGRLQDARRLIAGMASELVISTVNIPLASYPAAIKQAAALIHADRTAQARAMLETALATLVVQDTIIPLPLARAEALLALAQPLAEKAQRNADETARLQRLLADARLQIELAQSLGYATRDDLDALSDELKVIEDKTQSAGSGPRLFDRIKALFSQASRQANTPPQP</sequence>
<gene>
    <name evidence="1" type="ORF">FHT01_000961</name>
</gene>
<accession>A0ABX0U173</accession>
<dbReference type="InterPro" id="IPR021236">
    <property type="entry name" value="Uncharacterised_YfdX"/>
</dbReference>
<name>A0ABX0U173_9SPHN</name>
<dbReference type="Pfam" id="PF10938">
    <property type="entry name" value="YfdX"/>
    <property type="match status" value="1"/>
</dbReference>
<dbReference type="Proteomes" id="UP000788153">
    <property type="component" value="Unassembled WGS sequence"/>
</dbReference>
<keyword evidence="2" id="KW-1185">Reference proteome</keyword>
<dbReference type="EMBL" id="JAASQP010000001">
    <property type="protein sequence ID" value="NIJ23419.1"/>
    <property type="molecule type" value="Genomic_DNA"/>
</dbReference>
<dbReference type="RefSeq" id="WP_140230842.1">
    <property type="nucleotide sequence ID" value="NZ_BAAAEV010000001.1"/>
</dbReference>
<evidence type="ECO:0008006" key="3">
    <source>
        <dbReference type="Google" id="ProtNLM"/>
    </source>
</evidence>
<reference evidence="1 2" key="1">
    <citation type="submission" date="2020-03" db="EMBL/GenBank/DDBJ databases">
        <title>Genomic Encyclopedia of Type Strains, Phase IV (KMG-IV): sequencing the most valuable type-strain genomes for metagenomic binning, comparative biology and taxonomic classification.</title>
        <authorList>
            <person name="Goeker M."/>
        </authorList>
    </citation>
    <scope>NUCLEOTIDE SEQUENCE [LARGE SCALE GENOMIC DNA]</scope>
    <source>
        <strain evidence="1 2">DSM 22753</strain>
    </source>
</reference>
<evidence type="ECO:0000313" key="2">
    <source>
        <dbReference type="Proteomes" id="UP000788153"/>
    </source>
</evidence>
<comment type="caution">
    <text evidence="1">The sequence shown here is derived from an EMBL/GenBank/DDBJ whole genome shotgun (WGS) entry which is preliminary data.</text>
</comment>
<evidence type="ECO:0000313" key="1">
    <source>
        <dbReference type="EMBL" id="NIJ23419.1"/>
    </source>
</evidence>